<accession>A0AA96WNQ2</accession>
<protein>
    <submittedName>
        <fullName evidence="4">Uncharacterized protein</fullName>
    </submittedName>
</protein>
<feature type="region of interest" description="Disordered" evidence="2">
    <location>
        <begin position="209"/>
        <end position="229"/>
    </location>
</feature>
<keyword evidence="3" id="KW-0812">Transmembrane</keyword>
<dbReference type="EMBL" id="CP053586">
    <property type="protein sequence ID" value="WNZ26001.1"/>
    <property type="molecule type" value="Genomic_DNA"/>
</dbReference>
<feature type="transmembrane region" description="Helical" evidence="3">
    <location>
        <begin position="74"/>
        <end position="97"/>
    </location>
</feature>
<evidence type="ECO:0000256" key="2">
    <source>
        <dbReference type="SAM" id="MobiDB-lite"/>
    </source>
</evidence>
<sequence length="229" mass="26034">MEQETTLLYDGDYSSTSSQLDNGSNSHISDNSFNQTNQALAKLTQELHELRQSISANARLSTYETNKLRKQMRWLTGSLIAAILALGGALAGITLMLHNEQASLRNQQRQLSEQVRTLEQSRVNPDQVRRLEQQLNSLNQRTQELSEQARTLIEQVPEISSAQLERIQQQLQILEQRIRDNIRDNLSRDATLSQLYSLNATLERLMANQSNQRQAESSNFSQPNQAAQN</sequence>
<name>A0AA96WNQ2_9CYAN</name>
<proteinExistence type="predicted"/>
<evidence type="ECO:0000256" key="3">
    <source>
        <dbReference type="SAM" id="Phobius"/>
    </source>
</evidence>
<feature type="compositionally biased region" description="Polar residues" evidence="2">
    <location>
        <begin position="13"/>
        <end position="32"/>
    </location>
</feature>
<keyword evidence="3" id="KW-1133">Transmembrane helix</keyword>
<reference evidence="4" key="1">
    <citation type="submission" date="2020-05" db="EMBL/GenBank/DDBJ databases">
        <authorList>
            <person name="Zhu T."/>
            <person name="Keshari N."/>
            <person name="Lu X."/>
        </authorList>
    </citation>
    <scope>NUCLEOTIDE SEQUENCE</scope>
    <source>
        <strain evidence="4">NK1-12</strain>
    </source>
</reference>
<feature type="region of interest" description="Disordered" evidence="2">
    <location>
        <begin position="1"/>
        <end position="32"/>
    </location>
</feature>
<dbReference type="RefSeq" id="WP_316432192.1">
    <property type="nucleotide sequence ID" value="NZ_CP053586.1"/>
</dbReference>
<feature type="coiled-coil region" evidence="1">
    <location>
        <begin position="101"/>
        <end position="184"/>
    </location>
</feature>
<organism evidence="4">
    <name type="scientific">Leptolyngbya sp. NK1-12</name>
    <dbReference type="NCBI Taxonomy" id="2547451"/>
    <lineage>
        <taxon>Bacteria</taxon>
        <taxon>Bacillati</taxon>
        <taxon>Cyanobacteriota</taxon>
        <taxon>Cyanophyceae</taxon>
        <taxon>Leptolyngbyales</taxon>
        <taxon>Leptolyngbyaceae</taxon>
        <taxon>Leptolyngbya group</taxon>
        <taxon>Leptolyngbya</taxon>
    </lineage>
</organism>
<evidence type="ECO:0000256" key="1">
    <source>
        <dbReference type="SAM" id="Coils"/>
    </source>
</evidence>
<evidence type="ECO:0000313" key="4">
    <source>
        <dbReference type="EMBL" id="WNZ26001.1"/>
    </source>
</evidence>
<gene>
    <name evidence="4" type="ORF">HJG54_26345</name>
</gene>
<keyword evidence="3" id="KW-0472">Membrane</keyword>
<dbReference type="AlphaFoldDB" id="A0AA96WNQ2"/>
<keyword evidence="1" id="KW-0175">Coiled coil</keyword>